<organism evidence="2 3">
    <name type="scientific">Pelobacter propionicus (strain DSM 2379 / NBRC 103807 / OttBd1)</name>
    <dbReference type="NCBI Taxonomy" id="338966"/>
    <lineage>
        <taxon>Bacteria</taxon>
        <taxon>Pseudomonadati</taxon>
        <taxon>Thermodesulfobacteriota</taxon>
        <taxon>Desulfuromonadia</taxon>
        <taxon>Desulfuromonadales</taxon>
        <taxon>Desulfuromonadaceae</taxon>
        <taxon>Pelobacter</taxon>
    </lineage>
</organism>
<feature type="transmembrane region" description="Helical" evidence="1">
    <location>
        <begin position="44"/>
        <end position="67"/>
    </location>
</feature>
<reference evidence="2 3" key="1">
    <citation type="submission" date="2006-10" db="EMBL/GenBank/DDBJ databases">
        <title>Complete sequence of chromosome of Pelobacter propionicus DSM 2379.</title>
        <authorList>
            <consortium name="US DOE Joint Genome Institute"/>
            <person name="Copeland A."/>
            <person name="Lucas S."/>
            <person name="Lapidus A."/>
            <person name="Barry K."/>
            <person name="Detter J.C."/>
            <person name="Glavina del Rio T."/>
            <person name="Hammon N."/>
            <person name="Israni S."/>
            <person name="Dalin E."/>
            <person name="Tice H."/>
            <person name="Pitluck S."/>
            <person name="Saunders E."/>
            <person name="Brettin T."/>
            <person name="Bruce D."/>
            <person name="Han C."/>
            <person name="Tapia R."/>
            <person name="Schmutz J."/>
            <person name="Larimer F."/>
            <person name="Land M."/>
            <person name="Hauser L."/>
            <person name="Kyrpides N."/>
            <person name="Kim E."/>
            <person name="Lovley D."/>
            <person name="Richardson P."/>
        </authorList>
    </citation>
    <scope>NUCLEOTIDE SEQUENCE [LARGE SCALE GENOMIC DNA]</scope>
    <source>
        <strain evidence="3">DSM 2379 / NBRC 103807 / OttBd1</strain>
    </source>
</reference>
<keyword evidence="1" id="KW-0812">Transmembrane</keyword>
<protein>
    <recommendedName>
        <fullName evidence="4">Carboxypeptidase regulatory-like domain-containing protein</fullName>
    </recommendedName>
</protein>
<keyword evidence="1" id="KW-1133">Transmembrane helix</keyword>
<evidence type="ECO:0000313" key="2">
    <source>
        <dbReference type="EMBL" id="ABK99259.1"/>
    </source>
</evidence>
<dbReference type="EMBL" id="CP000482">
    <property type="protein sequence ID" value="ABK99259.1"/>
    <property type="molecule type" value="Genomic_DNA"/>
</dbReference>
<feature type="transmembrane region" description="Helical" evidence="1">
    <location>
        <begin position="74"/>
        <end position="92"/>
    </location>
</feature>
<dbReference type="eggNOG" id="ENOG502ZTIE">
    <property type="taxonomic scope" value="Bacteria"/>
</dbReference>
<name>A1API9_PELPD</name>
<evidence type="ECO:0008006" key="4">
    <source>
        <dbReference type="Google" id="ProtNLM"/>
    </source>
</evidence>
<evidence type="ECO:0000256" key="1">
    <source>
        <dbReference type="SAM" id="Phobius"/>
    </source>
</evidence>
<proteinExistence type="predicted"/>
<dbReference type="AlphaFoldDB" id="A1API9"/>
<accession>A1API9</accession>
<dbReference type="Gene3D" id="2.60.40.1120">
    <property type="entry name" value="Carboxypeptidase-like, regulatory domain"/>
    <property type="match status" value="1"/>
</dbReference>
<sequence length="201" mass="21737">MKKCALILSAIVGGIVCTLTDLIQKSEASAILLIGRTLDELFSGIPAPNLCAIGLVLMLAVALPLIFESTSKKGAFYLGASVLALLMTMTPYKAPLGFKTEPNSVEVLLSLSTADRRPMEGALVTLWDAEGRTVISRTRLAGAQFRFFQDGGTYRLSVELSGYGSEQRTLSLSEGWPQSITITLQPSSQPLFIQRILRQAR</sequence>
<keyword evidence="1" id="KW-0472">Membrane</keyword>
<evidence type="ECO:0000313" key="3">
    <source>
        <dbReference type="Proteomes" id="UP000006732"/>
    </source>
</evidence>
<dbReference type="Proteomes" id="UP000006732">
    <property type="component" value="Chromosome"/>
</dbReference>
<gene>
    <name evidence="2" type="ordered locus">Ppro_1645</name>
</gene>
<dbReference type="STRING" id="338966.Ppro_1645"/>
<dbReference type="RefSeq" id="WP_011735537.1">
    <property type="nucleotide sequence ID" value="NC_008609.1"/>
</dbReference>
<dbReference type="SUPFAM" id="SSF49464">
    <property type="entry name" value="Carboxypeptidase regulatory domain-like"/>
    <property type="match status" value="1"/>
</dbReference>
<dbReference type="HOGENOM" id="CLU_1359329_0_0_7"/>
<dbReference type="KEGG" id="ppd:Ppro_1645"/>
<keyword evidence="3" id="KW-1185">Reference proteome</keyword>
<dbReference type="InterPro" id="IPR008969">
    <property type="entry name" value="CarboxyPept-like_regulatory"/>
</dbReference>